<keyword evidence="1" id="KW-0175">Coiled coil</keyword>
<gene>
    <name evidence="3" type="ORF">HAX54_041881</name>
</gene>
<evidence type="ECO:0000256" key="1">
    <source>
        <dbReference type="SAM" id="Coils"/>
    </source>
</evidence>
<dbReference type="EMBL" id="JACEIK010000609">
    <property type="protein sequence ID" value="MCD7459764.1"/>
    <property type="molecule type" value="Genomic_DNA"/>
</dbReference>
<name>A0ABS8SLE5_DATST</name>
<dbReference type="Proteomes" id="UP000823775">
    <property type="component" value="Unassembled WGS sequence"/>
</dbReference>
<feature type="region of interest" description="Disordered" evidence="2">
    <location>
        <begin position="42"/>
        <end position="61"/>
    </location>
</feature>
<reference evidence="3 4" key="1">
    <citation type="journal article" date="2021" name="BMC Genomics">
        <title>Datura genome reveals duplications of psychoactive alkaloid biosynthetic genes and high mutation rate following tissue culture.</title>
        <authorList>
            <person name="Rajewski A."/>
            <person name="Carter-House D."/>
            <person name="Stajich J."/>
            <person name="Litt A."/>
        </authorList>
    </citation>
    <scope>NUCLEOTIDE SEQUENCE [LARGE SCALE GENOMIC DNA]</scope>
    <source>
        <strain evidence="3">AR-01</strain>
    </source>
</reference>
<feature type="coiled-coil region" evidence="1">
    <location>
        <begin position="123"/>
        <end position="150"/>
    </location>
</feature>
<comment type="caution">
    <text evidence="3">The sequence shown here is derived from an EMBL/GenBank/DDBJ whole genome shotgun (WGS) entry which is preliminary data.</text>
</comment>
<sequence>MKDDIHRHDLKFEAGYPLFQPLDKTRRIEGVIDLATNTNKDAPAFKKPKLTSGQSDSLPTERTKDIHVSPTIDGHVSPRAYDLLKMAQMDCANNAQIFKLARAIPPMIQSSIKTKMKPVVEKLSSLCARVDVLEVEVAAMREEIDRWKELIPHMDINLNIPPSGIDSPLANRSPLDDWCVGYSPTKIAVATKVQDGEPPRVKGPSTMDVSHQGDPYRVALIYLYHEARTLLDRWVMTSPDEPLVFPPNPLMPSVEDITSWNFL</sequence>
<evidence type="ECO:0000313" key="4">
    <source>
        <dbReference type="Proteomes" id="UP000823775"/>
    </source>
</evidence>
<protein>
    <submittedName>
        <fullName evidence="3">Uncharacterized protein</fullName>
    </submittedName>
</protein>
<proteinExistence type="predicted"/>
<evidence type="ECO:0000313" key="3">
    <source>
        <dbReference type="EMBL" id="MCD7459764.1"/>
    </source>
</evidence>
<organism evidence="3 4">
    <name type="scientific">Datura stramonium</name>
    <name type="common">Jimsonweed</name>
    <name type="synonym">Common thornapple</name>
    <dbReference type="NCBI Taxonomy" id="4076"/>
    <lineage>
        <taxon>Eukaryota</taxon>
        <taxon>Viridiplantae</taxon>
        <taxon>Streptophyta</taxon>
        <taxon>Embryophyta</taxon>
        <taxon>Tracheophyta</taxon>
        <taxon>Spermatophyta</taxon>
        <taxon>Magnoliopsida</taxon>
        <taxon>eudicotyledons</taxon>
        <taxon>Gunneridae</taxon>
        <taxon>Pentapetalae</taxon>
        <taxon>asterids</taxon>
        <taxon>lamiids</taxon>
        <taxon>Solanales</taxon>
        <taxon>Solanaceae</taxon>
        <taxon>Solanoideae</taxon>
        <taxon>Datureae</taxon>
        <taxon>Datura</taxon>
    </lineage>
</organism>
<keyword evidence="4" id="KW-1185">Reference proteome</keyword>
<evidence type="ECO:0000256" key="2">
    <source>
        <dbReference type="SAM" id="MobiDB-lite"/>
    </source>
</evidence>
<accession>A0ABS8SLE5</accession>